<feature type="compositionally biased region" description="Basic residues" evidence="1">
    <location>
        <begin position="1"/>
        <end position="22"/>
    </location>
</feature>
<feature type="non-terminal residue" evidence="2">
    <location>
        <position position="1"/>
    </location>
</feature>
<protein>
    <submittedName>
        <fullName evidence="2">Thioredoxin reductase</fullName>
        <ecNumber evidence="2">1.8.1.9</ecNumber>
    </submittedName>
</protein>
<name>A0A6J4RGP6_9ACTN</name>
<proteinExistence type="predicted"/>
<feature type="compositionally biased region" description="Basic residues" evidence="1">
    <location>
        <begin position="75"/>
        <end position="95"/>
    </location>
</feature>
<reference evidence="2" key="1">
    <citation type="submission" date="2020-02" db="EMBL/GenBank/DDBJ databases">
        <authorList>
            <person name="Meier V. D."/>
        </authorList>
    </citation>
    <scope>NUCLEOTIDE SEQUENCE</scope>
    <source>
        <strain evidence="2">AVDCRST_MAG13</strain>
    </source>
</reference>
<organism evidence="2">
    <name type="scientific">uncultured Solirubrobacteraceae bacterium</name>
    <dbReference type="NCBI Taxonomy" id="1162706"/>
    <lineage>
        <taxon>Bacteria</taxon>
        <taxon>Bacillati</taxon>
        <taxon>Actinomycetota</taxon>
        <taxon>Thermoleophilia</taxon>
        <taxon>Solirubrobacterales</taxon>
        <taxon>Solirubrobacteraceae</taxon>
        <taxon>environmental samples</taxon>
    </lineage>
</organism>
<feature type="compositionally biased region" description="Low complexity" evidence="1">
    <location>
        <begin position="265"/>
        <end position="274"/>
    </location>
</feature>
<feature type="compositionally biased region" description="Basic residues" evidence="1">
    <location>
        <begin position="205"/>
        <end position="214"/>
    </location>
</feature>
<accession>A0A6J4RGP6</accession>
<feature type="compositionally biased region" description="Basic residues" evidence="1">
    <location>
        <begin position="228"/>
        <end position="242"/>
    </location>
</feature>
<sequence length="341" mass="37410">GRGRERRHRGQRPGGLHRRAVHRAREPAAAGHRGVPVGRPAAADHRGRELPRVRRGHHGPAAHDGHARPGGALRRALRHRPGHAARPGGRARRHPQGVGGRRGPRDAHRRAGHGGRAPQARRPGRGRALRPRRLLLRHLRRRLLQGEADRRGRRRRLRHGGGHLPGQVRVQGHGDPPPRRVPRVEDHVRAGQAGAEHRDPDPVRRRGLRGHPAARGRAPAQHADGRGARGRGVRRVRRHRPRAAVGDRRGPGADGRRRLRRHGGPLDPHGPAGRLRGGRPRGPHVPPGHHRGRIGLSGGPRRGVVPARHAGDPDAPVARRRRPRAGPVGQAGRVGRHHHHL</sequence>
<feature type="compositionally biased region" description="Basic and acidic residues" evidence="1">
    <location>
        <begin position="42"/>
        <end position="52"/>
    </location>
</feature>
<keyword evidence="2" id="KW-0560">Oxidoreductase</keyword>
<feature type="compositionally biased region" description="Basic residues" evidence="1">
    <location>
        <begin position="151"/>
        <end position="161"/>
    </location>
</feature>
<feature type="compositionally biased region" description="Basic and acidic residues" evidence="1">
    <location>
        <begin position="245"/>
        <end position="256"/>
    </location>
</feature>
<feature type="region of interest" description="Disordered" evidence="1">
    <location>
        <begin position="1"/>
        <end position="133"/>
    </location>
</feature>
<dbReference type="EC" id="1.8.1.9" evidence="2"/>
<feature type="compositionally biased region" description="Basic and acidic residues" evidence="1">
    <location>
        <begin position="176"/>
        <end position="204"/>
    </location>
</feature>
<evidence type="ECO:0000256" key="1">
    <source>
        <dbReference type="SAM" id="MobiDB-lite"/>
    </source>
</evidence>
<dbReference type="AlphaFoldDB" id="A0A6J4RGP6"/>
<dbReference type="EMBL" id="CADCVO010000091">
    <property type="protein sequence ID" value="CAA9473272.1"/>
    <property type="molecule type" value="Genomic_DNA"/>
</dbReference>
<evidence type="ECO:0000313" key="2">
    <source>
        <dbReference type="EMBL" id="CAA9473272.1"/>
    </source>
</evidence>
<feature type="region of interest" description="Disordered" evidence="1">
    <location>
        <begin position="145"/>
        <end position="341"/>
    </location>
</feature>
<dbReference type="GO" id="GO:0004791">
    <property type="term" value="F:thioredoxin-disulfide reductase (NADPH) activity"/>
    <property type="evidence" value="ECO:0007669"/>
    <property type="project" value="UniProtKB-EC"/>
</dbReference>
<feature type="compositionally biased region" description="Basic residues" evidence="1">
    <location>
        <begin position="122"/>
        <end position="133"/>
    </location>
</feature>
<gene>
    <name evidence="2" type="ORF">AVDCRST_MAG13-629</name>
</gene>
<feature type="non-terminal residue" evidence="2">
    <location>
        <position position="341"/>
    </location>
</feature>
<feature type="compositionally biased region" description="Basic residues" evidence="1">
    <location>
        <begin position="276"/>
        <end position="293"/>
    </location>
</feature>